<accession>A0A0E9REF9</accession>
<name>A0A0E9REF9_ANGAN</name>
<dbReference type="AlphaFoldDB" id="A0A0E9REF9"/>
<dbReference type="EMBL" id="GBXM01081732">
    <property type="protein sequence ID" value="JAH26845.1"/>
    <property type="molecule type" value="Transcribed_RNA"/>
</dbReference>
<reference evidence="1" key="1">
    <citation type="submission" date="2014-11" db="EMBL/GenBank/DDBJ databases">
        <authorList>
            <person name="Amaro Gonzalez C."/>
        </authorList>
    </citation>
    <scope>NUCLEOTIDE SEQUENCE</scope>
</reference>
<reference evidence="1" key="2">
    <citation type="journal article" date="2015" name="Fish Shellfish Immunol.">
        <title>Early steps in the European eel (Anguilla anguilla)-Vibrio vulnificus interaction in the gills: Role of the RtxA13 toxin.</title>
        <authorList>
            <person name="Callol A."/>
            <person name="Pajuelo D."/>
            <person name="Ebbesson L."/>
            <person name="Teles M."/>
            <person name="MacKenzie S."/>
            <person name="Amaro C."/>
        </authorList>
    </citation>
    <scope>NUCLEOTIDE SEQUENCE</scope>
</reference>
<protein>
    <submittedName>
        <fullName evidence="1">Uncharacterized protein</fullName>
    </submittedName>
</protein>
<proteinExistence type="predicted"/>
<evidence type="ECO:0000313" key="1">
    <source>
        <dbReference type="EMBL" id="JAH26845.1"/>
    </source>
</evidence>
<organism evidence="1">
    <name type="scientific">Anguilla anguilla</name>
    <name type="common">European freshwater eel</name>
    <name type="synonym">Muraena anguilla</name>
    <dbReference type="NCBI Taxonomy" id="7936"/>
    <lineage>
        <taxon>Eukaryota</taxon>
        <taxon>Metazoa</taxon>
        <taxon>Chordata</taxon>
        <taxon>Craniata</taxon>
        <taxon>Vertebrata</taxon>
        <taxon>Euteleostomi</taxon>
        <taxon>Actinopterygii</taxon>
        <taxon>Neopterygii</taxon>
        <taxon>Teleostei</taxon>
        <taxon>Anguilliformes</taxon>
        <taxon>Anguillidae</taxon>
        <taxon>Anguilla</taxon>
    </lineage>
</organism>
<sequence>MFLFSYRSDFGCKYSDSCSVLHSYSLSLGQSGDSSRDHCIKGTNIL</sequence>